<dbReference type="AlphaFoldDB" id="A0A1D9DZM5"/>
<dbReference type="OrthoDB" id="9813777at2"/>
<evidence type="ECO:0000256" key="1">
    <source>
        <dbReference type="ARBA" id="ARBA00004418"/>
    </source>
</evidence>
<dbReference type="InterPro" id="IPR006311">
    <property type="entry name" value="TAT_signal"/>
</dbReference>
<dbReference type="PANTHER" id="PTHR30222">
    <property type="entry name" value="SPERMIDINE/PUTRESCINE-BINDING PERIPLASMIC PROTEIN"/>
    <property type="match status" value="1"/>
</dbReference>
<evidence type="ECO:0000256" key="2">
    <source>
        <dbReference type="ARBA" id="ARBA00022448"/>
    </source>
</evidence>
<protein>
    <submittedName>
        <fullName evidence="5">Polyamine ABC transporter substrate-binding protein</fullName>
    </submittedName>
</protein>
<dbReference type="InterPro" id="IPR006059">
    <property type="entry name" value="SBP"/>
</dbReference>
<dbReference type="EMBL" id="CP015208">
    <property type="protein sequence ID" value="AOY56265.1"/>
    <property type="molecule type" value="Genomic_DNA"/>
</dbReference>
<evidence type="ECO:0000256" key="4">
    <source>
        <dbReference type="ARBA" id="ARBA00022764"/>
    </source>
</evidence>
<evidence type="ECO:0000313" key="5">
    <source>
        <dbReference type="EMBL" id="AOY56265.1"/>
    </source>
</evidence>
<dbReference type="RefSeq" id="WP_070954772.1">
    <property type="nucleotide sequence ID" value="NZ_CP015208.1"/>
</dbReference>
<keyword evidence="2" id="KW-0813">Transport</keyword>
<dbReference type="GO" id="GO:0015846">
    <property type="term" value="P:polyamine transport"/>
    <property type="evidence" value="ECO:0007669"/>
    <property type="project" value="InterPro"/>
</dbReference>
<keyword evidence="6" id="KW-1185">Reference proteome</keyword>
<organism evidence="5 6">
    <name type="scientific">Candidatus Rhodoluna planktonica</name>
    <dbReference type="NCBI Taxonomy" id="535712"/>
    <lineage>
        <taxon>Bacteria</taxon>
        <taxon>Bacillati</taxon>
        <taxon>Actinomycetota</taxon>
        <taxon>Actinomycetes</taxon>
        <taxon>Micrococcales</taxon>
        <taxon>Microbacteriaceae</taxon>
        <taxon>Luna cluster</taxon>
        <taxon>Luna-1 subcluster</taxon>
        <taxon>Rhodoluna</taxon>
    </lineage>
</organism>
<sequence>MNKPLPEDPMMRELIQMARRHQMTRRTALAGASATAAALALTACAPAGSAKAELTPAADLSDSEKLLVWHNWSLYMDEDDAGNYPSLQKFEAETGIKVEYKIEIDDNDTYYGKVKDQLALGQDIGADVACPTEWMAARWVNNGYVQKFDSANIPNKKNLAPAYLGAAFDPERDYTIPYQGILAGITYNKVEYKKATGKDAPTSLEDLWDPALKGRVGVLSEMRDTIGLILLAQGIDISSESSLTEDAFMNAIDFFAAKVSDGQIARIKGNSYSEDLENGDTIAAIAWSGDTVQLNLSAEEEKYGFFIPESGVTISADLFTVPMGATHKKNVEELINFYYDPANAAMLAAWVNYVTPVVGAKEEAMKLDPALAENQLIFPTSEFLQNAHGFRSLTGAEELAFTKAFQEVLLGA</sequence>
<name>A0A1D9DZM5_9MICO</name>
<reference evidence="5 6" key="1">
    <citation type="journal article" date="2016" name="Biochim. Biophys. Acta">
        <title>Photochemical characterization of actinorhodopsin and its functional existence in the natural host.</title>
        <authorList>
            <person name="Nakamura S."/>
            <person name="Kikukawa T."/>
            <person name="Tamogami J."/>
            <person name="Kamiya M."/>
            <person name="Aizawa T."/>
            <person name="Hahn M.W."/>
            <person name="Ihara K."/>
            <person name="Kamo N."/>
            <person name="Demura M."/>
        </authorList>
    </citation>
    <scope>NUCLEOTIDE SEQUENCE [LARGE SCALE GENOMIC DNA]</scope>
    <source>
        <strain evidence="5 6">MWH-Dar1</strain>
    </source>
</reference>
<dbReference type="Gene3D" id="3.40.190.10">
    <property type="entry name" value="Periplasmic binding protein-like II"/>
    <property type="match status" value="2"/>
</dbReference>
<keyword evidence="4" id="KW-0574">Periplasm</keyword>
<gene>
    <name evidence="5" type="ORF">A4Z71_04705</name>
</gene>
<keyword evidence="3" id="KW-0732">Signal</keyword>
<dbReference type="CDD" id="cd13590">
    <property type="entry name" value="PBP2_PotD_PotF_like"/>
    <property type="match status" value="1"/>
</dbReference>
<accession>A0A1D9DZM5</accession>
<dbReference type="PRINTS" id="PR00909">
    <property type="entry name" value="SPERMDNBNDNG"/>
</dbReference>
<evidence type="ECO:0000256" key="3">
    <source>
        <dbReference type="ARBA" id="ARBA00022729"/>
    </source>
</evidence>
<dbReference type="STRING" id="535712.A4Z71_04705"/>
<dbReference type="KEGG" id="rpla:A4Z71_04705"/>
<comment type="subcellular location">
    <subcellularLocation>
        <location evidence="1">Periplasm</location>
    </subcellularLocation>
</comment>
<dbReference type="Proteomes" id="UP000243784">
    <property type="component" value="Chromosome"/>
</dbReference>
<dbReference type="GO" id="GO:0019808">
    <property type="term" value="F:polyamine binding"/>
    <property type="evidence" value="ECO:0007669"/>
    <property type="project" value="InterPro"/>
</dbReference>
<dbReference type="SUPFAM" id="SSF53850">
    <property type="entry name" value="Periplasmic binding protein-like II"/>
    <property type="match status" value="1"/>
</dbReference>
<dbReference type="InterPro" id="IPR001188">
    <property type="entry name" value="Sperm_putr-bd"/>
</dbReference>
<evidence type="ECO:0000313" key="6">
    <source>
        <dbReference type="Proteomes" id="UP000243784"/>
    </source>
</evidence>
<proteinExistence type="predicted"/>
<dbReference type="PANTHER" id="PTHR30222:SF17">
    <property type="entry name" value="SPERMIDINE_PUTRESCINE-BINDING PERIPLASMIC PROTEIN"/>
    <property type="match status" value="1"/>
</dbReference>
<dbReference type="PROSITE" id="PS51318">
    <property type="entry name" value="TAT"/>
    <property type="match status" value="1"/>
</dbReference>
<dbReference type="Pfam" id="PF13416">
    <property type="entry name" value="SBP_bac_8"/>
    <property type="match status" value="1"/>
</dbReference>
<dbReference type="GO" id="GO:0042597">
    <property type="term" value="C:periplasmic space"/>
    <property type="evidence" value="ECO:0007669"/>
    <property type="project" value="UniProtKB-SubCell"/>
</dbReference>